<dbReference type="AlphaFoldDB" id="A0A8H9BZD2"/>
<accession>A0A8H9BZD2</accession>
<keyword evidence="2" id="KW-1185">Reference proteome</keyword>
<dbReference type="RefSeq" id="WP_168250398.1">
    <property type="nucleotide sequence ID" value="NZ_CAJETO010000003.1"/>
</dbReference>
<evidence type="ECO:0000313" key="1">
    <source>
        <dbReference type="EMBL" id="EGQ4384464.1"/>
    </source>
</evidence>
<sequence length="146" mass="17450">MKRKRRLIYSALGEYVFHGNDIFLNSEQIKIVNEHNKKLQKLLKKSMRERRLRKVIIFVRKTPSYLLQGLSNIVSVLITPFEWFATKVDDIAVDYENKINLRVKKLEATDKLNNYAYDVVLPLLEKVETEDMFEVHQREIKKLKRN</sequence>
<organism evidence="1 2">
    <name type="scientific">Staphylococcus pseudintermedius</name>
    <dbReference type="NCBI Taxonomy" id="283734"/>
    <lineage>
        <taxon>Bacteria</taxon>
        <taxon>Bacillati</taxon>
        <taxon>Bacillota</taxon>
        <taxon>Bacilli</taxon>
        <taxon>Bacillales</taxon>
        <taxon>Staphylococcaceae</taxon>
        <taxon>Staphylococcus</taxon>
        <taxon>Staphylococcus intermedius group</taxon>
    </lineage>
</organism>
<dbReference type="Proteomes" id="UP000600220">
    <property type="component" value="Unassembled WGS sequence"/>
</dbReference>
<comment type="caution">
    <text evidence="1">The sequence shown here is derived from an EMBL/GenBank/DDBJ whole genome shotgun (WGS) entry which is preliminary data.</text>
</comment>
<name>A0A8H9BZD2_STAPS</name>
<proteinExistence type="predicted"/>
<protein>
    <submittedName>
        <fullName evidence="1">Uncharacterized protein</fullName>
    </submittedName>
</protein>
<gene>
    <name evidence="1" type="ORF">EGV54_05070</name>
</gene>
<evidence type="ECO:0000313" key="2">
    <source>
        <dbReference type="Proteomes" id="UP000600220"/>
    </source>
</evidence>
<reference evidence="1 2" key="1">
    <citation type="submission" date="2018-11" db="EMBL/GenBank/DDBJ databases">
        <authorList>
            <consortium name="Veterinary Laboratory Investigation and Response Network"/>
        </authorList>
    </citation>
    <scope>NUCLEOTIDE SEQUENCE [LARGE SCALE GENOMIC DNA]</scope>
    <source>
        <strain evidence="1 2">SPSE-18-VL-LA-PA-Ryan-0021</strain>
    </source>
</reference>
<dbReference type="EMBL" id="AAXKXX010000004">
    <property type="protein sequence ID" value="EGQ4384464.1"/>
    <property type="molecule type" value="Genomic_DNA"/>
</dbReference>